<accession>A0A1E3H1B3</accession>
<dbReference type="AlphaFoldDB" id="A0A1E3H1B3"/>
<gene>
    <name evidence="1" type="ORF">A6302_02576</name>
</gene>
<dbReference type="EMBL" id="MCRJ01000062">
    <property type="protein sequence ID" value="ODN70097.1"/>
    <property type="molecule type" value="Genomic_DNA"/>
</dbReference>
<evidence type="ECO:0000313" key="2">
    <source>
        <dbReference type="Proteomes" id="UP000094622"/>
    </source>
</evidence>
<proteinExistence type="predicted"/>
<dbReference type="RefSeq" id="WP_069307155.1">
    <property type="nucleotide sequence ID" value="NZ_MCRJ01000062.1"/>
</dbReference>
<keyword evidence="2" id="KW-1185">Reference proteome</keyword>
<evidence type="ECO:0000313" key="1">
    <source>
        <dbReference type="EMBL" id="ODN70097.1"/>
    </source>
</evidence>
<reference evidence="1 2" key="1">
    <citation type="submission" date="2016-07" db="EMBL/GenBank/DDBJ databases">
        <title>Draft Genome Sequence of Methylobrevis pamukkalensis PK2.</title>
        <authorList>
            <person name="Vasilenko O.V."/>
            <person name="Doronina N.V."/>
            <person name="Shmareva M.N."/>
            <person name="Tarlachkov S.V."/>
            <person name="Mustakhimov I."/>
            <person name="Trotsenko Y.A."/>
        </authorList>
    </citation>
    <scope>NUCLEOTIDE SEQUENCE [LARGE SCALE GENOMIC DNA]</scope>
    <source>
        <strain evidence="1 2">PK2</strain>
    </source>
</reference>
<sequence length="104" mass="11349">MHRTIFRLEPRAEADDPGWTRAPSHGVVIVRADSAADARIVASEGETDFLETPAKPGDGVSTRFASAFRDDKLYHVVEDESGRHAAAGPRGILEGLTRPDVIRR</sequence>
<comment type="caution">
    <text evidence="1">The sequence shown here is derived from an EMBL/GenBank/DDBJ whole genome shotgun (WGS) entry which is preliminary data.</text>
</comment>
<name>A0A1E3H1B3_9HYPH</name>
<dbReference type="OrthoDB" id="8115447at2"/>
<dbReference type="Proteomes" id="UP000094622">
    <property type="component" value="Unassembled WGS sequence"/>
</dbReference>
<organism evidence="1 2">
    <name type="scientific">Methylobrevis pamukkalensis</name>
    <dbReference type="NCBI Taxonomy" id="1439726"/>
    <lineage>
        <taxon>Bacteria</taxon>
        <taxon>Pseudomonadati</taxon>
        <taxon>Pseudomonadota</taxon>
        <taxon>Alphaproteobacteria</taxon>
        <taxon>Hyphomicrobiales</taxon>
        <taxon>Pleomorphomonadaceae</taxon>
        <taxon>Methylobrevis</taxon>
    </lineage>
</organism>
<protein>
    <submittedName>
        <fullName evidence="1">Uncharacterized protein</fullName>
    </submittedName>
</protein>